<reference evidence="1" key="1">
    <citation type="journal article" date="2020" name="Stud. Mycol.">
        <title>101 Dothideomycetes genomes: a test case for predicting lifestyles and emergence of pathogens.</title>
        <authorList>
            <person name="Haridas S."/>
            <person name="Albert R."/>
            <person name="Binder M."/>
            <person name="Bloem J."/>
            <person name="Labutti K."/>
            <person name="Salamov A."/>
            <person name="Andreopoulos B."/>
            <person name="Baker S."/>
            <person name="Barry K."/>
            <person name="Bills G."/>
            <person name="Bluhm B."/>
            <person name="Cannon C."/>
            <person name="Castanera R."/>
            <person name="Culley D."/>
            <person name="Daum C."/>
            <person name="Ezra D."/>
            <person name="Gonzalez J."/>
            <person name="Henrissat B."/>
            <person name="Kuo A."/>
            <person name="Liang C."/>
            <person name="Lipzen A."/>
            <person name="Lutzoni F."/>
            <person name="Magnuson J."/>
            <person name="Mondo S."/>
            <person name="Nolan M."/>
            <person name="Ohm R."/>
            <person name="Pangilinan J."/>
            <person name="Park H.-J."/>
            <person name="Ramirez L."/>
            <person name="Alfaro M."/>
            <person name="Sun H."/>
            <person name="Tritt A."/>
            <person name="Yoshinaga Y."/>
            <person name="Zwiers L.-H."/>
            <person name="Turgeon B."/>
            <person name="Goodwin S."/>
            <person name="Spatafora J."/>
            <person name="Crous P."/>
            <person name="Grigoriev I."/>
        </authorList>
    </citation>
    <scope>NUCLEOTIDE SEQUENCE</scope>
    <source>
        <strain evidence="1">CBS 279.74</strain>
    </source>
</reference>
<dbReference type="OrthoDB" id="4764735at2759"/>
<dbReference type="EMBL" id="MU005770">
    <property type="protein sequence ID" value="KAF2709803.1"/>
    <property type="molecule type" value="Genomic_DNA"/>
</dbReference>
<protein>
    <submittedName>
        <fullName evidence="1">Uncharacterized protein</fullName>
    </submittedName>
</protein>
<evidence type="ECO:0000313" key="2">
    <source>
        <dbReference type="Proteomes" id="UP000799428"/>
    </source>
</evidence>
<dbReference type="AlphaFoldDB" id="A0A6G1KAZ6"/>
<keyword evidence="2" id="KW-1185">Reference proteome</keyword>
<sequence length="299" mass="33354">MGPSWRIAQPFCLALGPQINSVEPVWYVSARVCSGEDKIFFSQGSFETNYPDLSTWTGTIPNAPRACFVTFGPNLSYYASAPGHGSTWAGIPSDLSDKIQKAFDTPNCVSLGMAGAWFVMWPDGYYSWKFYGAYGGLDNILGMAEPRSVSYLAISPYNDQQYFVAFRDRTVKYNFTGAPEWLPQMQDVFSEWQTEIQQKQSYSQYQPYNTASTLHQQWNQHPQLPGIPGSPLPLYPRFLDPSTANLSHGRAPSIMSTASSSKRRSFFSRKFSSKSVSEAVSAKQVYTVPTEGTQTCSVM</sequence>
<name>A0A6G1KAZ6_9PLEO</name>
<proteinExistence type="predicted"/>
<organism evidence="1 2">
    <name type="scientific">Pleomassaria siparia CBS 279.74</name>
    <dbReference type="NCBI Taxonomy" id="1314801"/>
    <lineage>
        <taxon>Eukaryota</taxon>
        <taxon>Fungi</taxon>
        <taxon>Dikarya</taxon>
        <taxon>Ascomycota</taxon>
        <taxon>Pezizomycotina</taxon>
        <taxon>Dothideomycetes</taxon>
        <taxon>Pleosporomycetidae</taxon>
        <taxon>Pleosporales</taxon>
        <taxon>Pleomassariaceae</taxon>
        <taxon>Pleomassaria</taxon>
    </lineage>
</organism>
<evidence type="ECO:0000313" key="1">
    <source>
        <dbReference type="EMBL" id="KAF2709803.1"/>
    </source>
</evidence>
<accession>A0A6G1KAZ6</accession>
<gene>
    <name evidence="1" type="ORF">K504DRAFT_467744</name>
</gene>
<dbReference type="Proteomes" id="UP000799428">
    <property type="component" value="Unassembled WGS sequence"/>
</dbReference>